<dbReference type="InterPro" id="IPR011041">
    <property type="entry name" value="Quinoprot_gluc/sorb_DH_b-prop"/>
</dbReference>
<dbReference type="Gene3D" id="2.60.120.200">
    <property type="match status" value="2"/>
</dbReference>
<keyword evidence="2" id="KW-1015">Disulfide bond</keyword>
<dbReference type="AlphaFoldDB" id="A0A7X9HGN0"/>
<keyword evidence="1" id="KW-0732">Signal</keyword>
<gene>
    <name evidence="5" type="ORF">GYA27_01025</name>
</gene>
<dbReference type="SUPFAM" id="SSF49899">
    <property type="entry name" value="Concanavalin A-like lectins/glucanases"/>
    <property type="match status" value="2"/>
</dbReference>
<dbReference type="Proteomes" id="UP000526033">
    <property type="component" value="Unassembled WGS sequence"/>
</dbReference>
<organism evidence="5 6">
    <name type="scientific">candidate division WWE3 bacterium</name>
    <dbReference type="NCBI Taxonomy" id="2053526"/>
    <lineage>
        <taxon>Bacteria</taxon>
        <taxon>Katanobacteria</taxon>
    </lineage>
</organism>
<dbReference type="EMBL" id="JAAZNL010000010">
    <property type="protein sequence ID" value="NMB69773.1"/>
    <property type="molecule type" value="Genomic_DNA"/>
</dbReference>
<dbReference type="Pfam" id="PF13385">
    <property type="entry name" value="Laminin_G_3"/>
    <property type="match status" value="1"/>
</dbReference>
<evidence type="ECO:0000313" key="5">
    <source>
        <dbReference type="EMBL" id="NMB69773.1"/>
    </source>
</evidence>
<keyword evidence="3" id="KW-1133">Transmembrane helix</keyword>
<name>A0A7X9HGN0_UNCKA</name>
<dbReference type="InterPro" id="IPR006558">
    <property type="entry name" value="LamG-like"/>
</dbReference>
<protein>
    <submittedName>
        <fullName evidence="5">LamG domain-containing protein</fullName>
    </submittedName>
</protein>
<evidence type="ECO:0000256" key="1">
    <source>
        <dbReference type="ARBA" id="ARBA00022729"/>
    </source>
</evidence>
<dbReference type="SMART" id="SM00560">
    <property type="entry name" value="LamGL"/>
    <property type="match status" value="1"/>
</dbReference>
<reference evidence="5 6" key="1">
    <citation type="journal article" date="2020" name="Biotechnol. Biofuels">
        <title>New insights from the biogas microbiome by comprehensive genome-resolved metagenomics of nearly 1600 species originating from multiple anaerobic digesters.</title>
        <authorList>
            <person name="Campanaro S."/>
            <person name="Treu L."/>
            <person name="Rodriguez-R L.M."/>
            <person name="Kovalovszki A."/>
            <person name="Ziels R.M."/>
            <person name="Maus I."/>
            <person name="Zhu X."/>
            <person name="Kougias P.G."/>
            <person name="Basile A."/>
            <person name="Luo G."/>
            <person name="Schluter A."/>
            <person name="Konstantinidis K.T."/>
            <person name="Angelidaki I."/>
        </authorList>
    </citation>
    <scope>NUCLEOTIDE SEQUENCE [LARGE SCALE GENOMIC DNA]</scope>
    <source>
        <strain evidence="5">AS27yjCOA_165</strain>
    </source>
</reference>
<feature type="transmembrane region" description="Helical" evidence="3">
    <location>
        <begin position="43"/>
        <end position="63"/>
    </location>
</feature>
<evidence type="ECO:0000256" key="3">
    <source>
        <dbReference type="SAM" id="Phobius"/>
    </source>
</evidence>
<keyword evidence="3" id="KW-0812">Transmembrane</keyword>
<evidence type="ECO:0000313" key="6">
    <source>
        <dbReference type="Proteomes" id="UP000526033"/>
    </source>
</evidence>
<evidence type="ECO:0000256" key="2">
    <source>
        <dbReference type="ARBA" id="ARBA00023157"/>
    </source>
</evidence>
<comment type="caution">
    <text evidence="5">The sequence shown here is derived from an EMBL/GenBank/DDBJ whole genome shotgun (WGS) entry which is preliminary data.</text>
</comment>
<evidence type="ECO:0000259" key="4">
    <source>
        <dbReference type="SMART" id="SM00560"/>
    </source>
</evidence>
<accession>A0A7X9HGN0</accession>
<proteinExistence type="predicted"/>
<dbReference type="SUPFAM" id="SSF50952">
    <property type="entry name" value="Soluble quinoprotein glucose dehydrogenase"/>
    <property type="match status" value="1"/>
</dbReference>
<keyword evidence="3" id="KW-0472">Membrane</keyword>
<dbReference type="InterPro" id="IPR013320">
    <property type="entry name" value="ConA-like_dom_sf"/>
</dbReference>
<sequence>MNLIDSKSILFIRKTSLSANSISEAFKEYKQPLPFSRKVRRTFAVVSVLTLMFTLSYFTFKWLQKVNAAAQNYSWDFSNAGDYTVSDSALVEISGGRAQLKVRNYTSDDNTIALYHFDENTGTDITDSSSNSNTGVLSGGSWSTGQLNSAIHFKYSGTGPTNVVTVQDSASLSLNQSMSLEAWTKFDSTFGEDTHMERQTVLDKGTYQLYYDPQTAKIVYEIQDGTQSWVQQAGSKDASFGSEPEINNIANHTWDTNGKPSVHAMVEMDGYIYVGLGDFTNAAVAAPSDAEIWRYSPTTGIWEFFAGDGVGWANETYDDVFSLATDGSRLFAGLGSTTGEADVYMYSGGTWTQIGGDGDATLTNADSWPATTYEVVMSMAVSGSQLFVGLGLSGGDAEVWKCTDVSACRSGTLANGGTGWTKIGGDSTGTGDDSWTNAYDYVRSMAVSGTNLVVGLGVTAGEAEVWRCANFNTCTTTSGWNKVGGDGTASGDDSWASTQEVVTTMFVDGNALYVGLGSTGNEGEVWYCSDLTTCTPTAGWLVVGNSTDFGTGIEQVWTLTGDATYVYAGLGNSNNGAVSNAVATNDTEVWRCTRSDCDTTWTRLAGDAAMTAPAYNTNIPMYSHTNVRSLLLSSDVLYIGLQAMQATNIAEVWSCTAATCDSTLERIAGNYIRKSWGYYGMQSVESIGRANGKLYVGTGYTTYDSGGLDGYYGNATVWEYDKDDSVTPWEIIGGQGIHNGWGMLDANSSPYEAVLSMMSYSGDLYVGLGISEANRDAEVWKWDDTLVGGTGSWSKVGGDTINTSWDSGSEAHAGVYSLAVHNCSGSSTSLCLFAGLGGGNNDAEVWEYNGSTWTIRGGDSASNWNTAGGHNYIYTLKAYNGNLYAGLGGTGAGEAEVWKWSGTGSVWTKVGGDGVGSTWTVHNTVESLAVYQGELYAGLGYGSGYGDVWKYNGSTWEQVGGDNIYGSWDDINYEIASALKVYNGLLYVGLGRTAGDGEVWVYDGTSGDDRWDMIGGDGTGWTNGLFERVRSMAIYDGKLWAGLGDTANNDARVWTYGADKVLESETIGQDTDWHHLAATYDGDIMRLFIDGVQDASLDVNAVLVPDTAAKLYIGASAGNIVPGGKRGEFYGEIDEVRISNTARSISNIIYKPYS</sequence>
<feature type="domain" description="LamG-like jellyroll fold" evidence="4">
    <location>
        <begin position="1030"/>
        <end position="1146"/>
    </location>
</feature>